<comment type="caution">
    <text evidence="1">The sequence shown here is derived from an EMBL/GenBank/DDBJ whole genome shotgun (WGS) entry which is preliminary data.</text>
</comment>
<evidence type="ECO:0000313" key="1">
    <source>
        <dbReference type="EMBL" id="MBP0466928.1"/>
    </source>
</evidence>
<gene>
    <name evidence="1" type="ORF">J5Y09_23575</name>
</gene>
<dbReference type="Gene3D" id="3.10.129.10">
    <property type="entry name" value="Hotdog Thioesterase"/>
    <property type="match status" value="1"/>
</dbReference>
<keyword evidence="2" id="KW-1185">Reference proteome</keyword>
<evidence type="ECO:0000313" key="2">
    <source>
        <dbReference type="Proteomes" id="UP000680815"/>
    </source>
</evidence>
<organism evidence="1 2">
    <name type="scientific">Roseomonas nitratireducens</name>
    <dbReference type="NCBI Taxonomy" id="2820810"/>
    <lineage>
        <taxon>Bacteria</taxon>
        <taxon>Pseudomonadati</taxon>
        <taxon>Pseudomonadota</taxon>
        <taxon>Alphaproteobacteria</taxon>
        <taxon>Acetobacterales</taxon>
        <taxon>Roseomonadaceae</taxon>
        <taxon>Roseomonas</taxon>
    </lineage>
</organism>
<dbReference type="InterPro" id="IPR029069">
    <property type="entry name" value="HotDog_dom_sf"/>
</dbReference>
<dbReference type="InterPro" id="IPR016776">
    <property type="entry name" value="ApeP-like_dehydratase"/>
</dbReference>
<accession>A0ABS4AZX6</accession>
<protein>
    <submittedName>
        <fullName evidence="1">Phosphotransferase</fullName>
    </submittedName>
</protein>
<dbReference type="Proteomes" id="UP000680815">
    <property type="component" value="Unassembled WGS sequence"/>
</dbReference>
<reference evidence="1 2" key="1">
    <citation type="submission" date="2021-03" db="EMBL/GenBank/DDBJ databases">
        <authorList>
            <person name="So Y."/>
        </authorList>
    </citation>
    <scope>NUCLEOTIDE SEQUENCE [LARGE SCALE GENOMIC DNA]</scope>
    <source>
        <strain evidence="1 2">PWR1</strain>
    </source>
</reference>
<proteinExistence type="predicted"/>
<dbReference type="EMBL" id="JAGIYZ010000044">
    <property type="protein sequence ID" value="MBP0466928.1"/>
    <property type="molecule type" value="Genomic_DNA"/>
</dbReference>
<dbReference type="Pfam" id="PF22817">
    <property type="entry name" value="ApeP-like"/>
    <property type="match status" value="1"/>
</dbReference>
<dbReference type="RefSeq" id="WP_209354302.1">
    <property type="nucleotide sequence ID" value="NZ_JAGIYZ010000044.1"/>
</dbReference>
<sequence>MTALPATRAAIARLVPHQGAMCLLEQVESCDAVTIACTSGTHRDPANPLRRDGMLPAACGLEYALQAMALHGALTSGGAQGPGFLAALAGVEMAAERLDDVAGPLAVRAEALAQESRGFIYRFEVTGGGRALLSGRATILLA</sequence>
<name>A0ABS4AZX6_9PROT</name>
<dbReference type="SUPFAM" id="SSF54637">
    <property type="entry name" value="Thioesterase/thiol ester dehydrase-isomerase"/>
    <property type="match status" value="1"/>
</dbReference>